<dbReference type="EMBL" id="JASBWS010000079">
    <property type="protein sequence ID" value="KAJ9100036.1"/>
    <property type="molecule type" value="Genomic_DNA"/>
</dbReference>
<comment type="caution">
    <text evidence="1">The sequence shown here is derived from an EMBL/GenBank/DDBJ whole genome shotgun (WGS) entry which is preliminary data.</text>
</comment>
<dbReference type="Proteomes" id="UP001230649">
    <property type="component" value="Unassembled WGS sequence"/>
</dbReference>
<keyword evidence="2" id="KW-1185">Reference proteome</keyword>
<accession>A0ACC2VMM3</accession>
<gene>
    <name evidence="1" type="primary">ETF1</name>
    <name evidence="1" type="ORF">QFC20_005560</name>
</gene>
<evidence type="ECO:0000313" key="2">
    <source>
        <dbReference type="Proteomes" id="UP001230649"/>
    </source>
</evidence>
<sequence length="355" mass="37010">MLHRSTSRLASATRSVARTSYAVQGQRPASSLVYIEHKNGKMNDSTLHAVTAAKAVGGDVSALVVGTESEVASVLDEVKQIDGLKKVFTAKNEGFAHVMAEVSSFLDSSPATSSGPITHLFAAHTAVAKNVFPRLAGTMNVSHVADILSVKYDDASKSTEYTRPIYAGNAILQIKTSQDKDRIGIVSVRTTAFDKAKMGGSGAEVEEVTAQPADSPTKFISEELTTSTRPDLSSASRVVSGGRALKSAEQFTAVMEPFADSLGAAIGASRAAVDAGYADNSLQVGQTGKVVAPELYVAVGISGAIQHLAGMKESKLIVAINKDADAPIFQIADAGLVADLFTAVPELTEKIKAAK</sequence>
<reference evidence="1" key="1">
    <citation type="submission" date="2023-04" db="EMBL/GenBank/DDBJ databases">
        <title>Draft Genome sequencing of Naganishia species isolated from polar environments using Oxford Nanopore Technology.</title>
        <authorList>
            <person name="Leo P."/>
            <person name="Venkateswaran K."/>
        </authorList>
    </citation>
    <scope>NUCLEOTIDE SEQUENCE</scope>
    <source>
        <strain evidence="1">MNA-CCFEE 5262</strain>
    </source>
</reference>
<organism evidence="1 2">
    <name type="scientific">Naganishia adeliensis</name>
    <dbReference type="NCBI Taxonomy" id="92952"/>
    <lineage>
        <taxon>Eukaryota</taxon>
        <taxon>Fungi</taxon>
        <taxon>Dikarya</taxon>
        <taxon>Basidiomycota</taxon>
        <taxon>Agaricomycotina</taxon>
        <taxon>Tremellomycetes</taxon>
        <taxon>Filobasidiales</taxon>
        <taxon>Filobasidiaceae</taxon>
        <taxon>Naganishia</taxon>
    </lineage>
</organism>
<name>A0ACC2VMM3_9TREE</name>
<evidence type="ECO:0000313" key="1">
    <source>
        <dbReference type="EMBL" id="KAJ9100036.1"/>
    </source>
</evidence>
<protein>
    <submittedName>
        <fullName evidence="1">Electron transfer flavoprotein alpha-subunit</fullName>
    </submittedName>
</protein>
<proteinExistence type="predicted"/>